<dbReference type="InterPro" id="IPR010645">
    <property type="entry name" value="MFS_4"/>
</dbReference>
<keyword evidence="1" id="KW-1133">Transmembrane helix</keyword>
<keyword evidence="1" id="KW-0472">Membrane</keyword>
<proteinExistence type="predicted"/>
<organism evidence="2 3">
    <name type="scientific">Micromonospora inositola</name>
    <dbReference type="NCBI Taxonomy" id="47865"/>
    <lineage>
        <taxon>Bacteria</taxon>
        <taxon>Bacillati</taxon>
        <taxon>Actinomycetota</taxon>
        <taxon>Actinomycetes</taxon>
        <taxon>Micromonosporales</taxon>
        <taxon>Micromonosporaceae</taxon>
        <taxon>Micromonospora</taxon>
    </lineage>
</organism>
<evidence type="ECO:0000313" key="2">
    <source>
        <dbReference type="EMBL" id="SCG73067.1"/>
    </source>
</evidence>
<keyword evidence="1" id="KW-0812">Transmembrane</keyword>
<name>A0A1C5JRD2_9ACTN</name>
<protein>
    <submittedName>
        <fullName evidence="2">Uncharacterized MFS-type transporter YbfB</fullName>
    </submittedName>
</protein>
<dbReference type="EMBL" id="LT607754">
    <property type="protein sequence ID" value="SCG73067.1"/>
    <property type="molecule type" value="Genomic_DNA"/>
</dbReference>
<evidence type="ECO:0000313" key="3">
    <source>
        <dbReference type="Proteomes" id="UP000198221"/>
    </source>
</evidence>
<evidence type="ECO:0000256" key="1">
    <source>
        <dbReference type="SAM" id="Phobius"/>
    </source>
</evidence>
<dbReference type="Pfam" id="PF06779">
    <property type="entry name" value="MFS_4"/>
    <property type="match status" value="1"/>
</dbReference>
<dbReference type="Proteomes" id="UP000198221">
    <property type="component" value="Chromosome I"/>
</dbReference>
<dbReference type="RefSeq" id="WP_089014620.1">
    <property type="nucleotide sequence ID" value="NZ_LT607754.1"/>
</dbReference>
<reference evidence="3" key="1">
    <citation type="submission" date="2016-06" db="EMBL/GenBank/DDBJ databases">
        <authorList>
            <person name="Varghese N."/>
            <person name="Submissions Spin"/>
        </authorList>
    </citation>
    <scope>NUCLEOTIDE SEQUENCE [LARGE SCALE GENOMIC DNA]</scope>
    <source>
        <strain evidence="3">DSM 43819</strain>
    </source>
</reference>
<sequence>MPDHPRRAATGGPAVDLPIREPNCPPDDCWLRWFGALLTSHTLEGVGYIIAGTFLAAAIDQTAPGWVGRGAWVLVGLAALPSSALWAFPQSKGSGSSRFTHLRSTE</sequence>
<accession>A0A1C5JRD2</accession>
<keyword evidence="3" id="KW-1185">Reference proteome</keyword>
<gene>
    <name evidence="2" type="ORF">GA0070613_5231</name>
</gene>
<feature type="transmembrane region" description="Helical" evidence="1">
    <location>
        <begin position="71"/>
        <end position="88"/>
    </location>
</feature>
<feature type="transmembrane region" description="Helical" evidence="1">
    <location>
        <begin position="42"/>
        <end position="59"/>
    </location>
</feature>
<dbReference type="AlphaFoldDB" id="A0A1C5JRD2"/>